<dbReference type="Pfam" id="PF00072">
    <property type="entry name" value="Response_reg"/>
    <property type="match status" value="1"/>
</dbReference>
<dbReference type="EMBL" id="CP046147">
    <property type="protein sequence ID" value="WFG39470.1"/>
    <property type="molecule type" value="Genomic_DNA"/>
</dbReference>
<dbReference type="RefSeq" id="WP_342823196.1">
    <property type="nucleotide sequence ID" value="NZ_CP046146.1"/>
</dbReference>
<dbReference type="InterPro" id="IPR011006">
    <property type="entry name" value="CheY-like_superfamily"/>
</dbReference>
<feature type="domain" description="Response regulatory" evidence="2">
    <location>
        <begin position="5"/>
        <end position="130"/>
    </location>
</feature>
<evidence type="ECO:0000259" key="2">
    <source>
        <dbReference type="PROSITE" id="PS50110"/>
    </source>
</evidence>
<accession>A0AAJ6CV36</accession>
<dbReference type="AlphaFoldDB" id="A0AAJ6CV36"/>
<reference evidence="5" key="3">
    <citation type="submission" date="2023-06" db="EMBL/GenBank/DDBJ databases">
        <title>Pangenomics reveal diversification of enzyme families and niche specialization in globally abundant SAR202 bacteria.</title>
        <authorList>
            <person name="Saw J.H.W."/>
        </authorList>
    </citation>
    <scope>NUCLEOTIDE SEQUENCE [LARGE SCALE GENOMIC DNA]</scope>
    <source>
        <strain evidence="5">JH1073</strain>
    </source>
</reference>
<dbReference type="Gene3D" id="3.40.50.2300">
    <property type="match status" value="1"/>
</dbReference>
<dbReference type="Proteomes" id="UP001321249">
    <property type="component" value="Unassembled WGS sequence"/>
</dbReference>
<keyword evidence="1" id="KW-0597">Phosphoprotein</keyword>
<dbReference type="SMART" id="SM00448">
    <property type="entry name" value="REC"/>
    <property type="match status" value="1"/>
</dbReference>
<dbReference type="SUPFAM" id="SSF52172">
    <property type="entry name" value="CheY-like"/>
    <property type="match status" value="1"/>
</dbReference>
<evidence type="ECO:0000313" key="4">
    <source>
        <dbReference type="EMBL" id="WFG39470.1"/>
    </source>
</evidence>
<organism evidence="4 5">
    <name type="scientific">Candidatus Lucifugimonas marina</name>
    <dbReference type="NCBI Taxonomy" id="3038979"/>
    <lineage>
        <taxon>Bacteria</taxon>
        <taxon>Bacillati</taxon>
        <taxon>Chloroflexota</taxon>
        <taxon>Dehalococcoidia</taxon>
        <taxon>SAR202 cluster</taxon>
        <taxon>Candidatus Lucifugimonadales</taxon>
        <taxon>Candidatus Lucifugimonadaceae</taxon>
        <taxon>Candidatus Lucifugimonas</taxon>
    </lineage>
</organism>
<name>A0AAJ6CV36_9CHLR</name>
<dbReference type="PROSITE" id="PS50110">
    <property type="entry name" value="RESPONSE_REGULATORY"/>
    <property type="match status" value="1"/>
</dbReference>
<evidence type="ECO:0000313" key="5">
    <source>
        <dbReference type="Proteomes" id="UP001219901"/>
    </source>
</evidence>
<evidence type="ECO:0000313" key="3">
    <source>
        <dbReference type="EMBL" id="MDG0865799.1"/>
    </source>
</evidence>
<dbReference type="GO" id="GO:0000160">
    <property type="term" value="P:phosphorelay signal transduction system"/>
    <property type="evidence" value="ECO:0007669"/>
    <property type="project" value="InterPro"/>
</dbReference>
<evidence type="ECO:0000256" key="1">
    <source>
        <dbReference type="PROSITE-ProRule" id="PRU00169"/>
    </source>
</evidence>
<evidence type="ECO:0000313" key="6">
    <source>
        <dbReference type="Proteomes" id="UP001321249"/>
    </source>
</evidence>
<feature type="modified residue" description="4-aspartylphosphate" evidence="1">
    <location>
        <position position="63"/>
    </location>
</feature>
<proteinExistence type="predicted"/>
<dbReference type="PANTHER" id="PTHR44520">
    <property type="entry name" value="RESPONSE REGULATOR RCP1-RELATED"/>
    <property type="match status" value="1"/>
</dbReference>
<reference evidence="5 6" key="1">
    <citation type="submission" date="2019-11" db="EMBL/GenBank/DDBJ databases">
        <authorList>
            <person name="Cho J.-C."/>
        </authorList>
    </citation>
    <scope>NUCLEOTIDE SEQUENCE [LARGE SCALE GENOMIC DNA]</scope>
    <source>
        <strain evidence="4 5">JH1073</strain>
        <strain evidence="3 6">JH702</strain>
    </source>
</reference>
<dbReference type="Proteomes" id="UP001219901">
    <property type="component" value="Chromosome"/>
</dbReference>
<dbReference type="InterPro" id="IPR001789">
    <property type="entry name" value="Sig_transdc_resp-reg_receiver"/>
</dbReference>
<dbReference type="InterPro" id="IPR052893">
    <property type="entry name" value="TCS_response_regulator"/>
</dbReference>
<gene>
    <name evidence="3" type="ORF">GKO46_01765</name>
    <name evidence="4" type="ORF">GKO48_07505</name>
</gene>
<protein>
    <submittedName>
        <fullName evidence="4">Response regulator</fullName>
    </submittedName>
</protein>
<dbReference type="CDD" id="cd17557">
    <property type="entry name" value="REC_Rcp-like"/>
    <property type="match status" value="1"/>
</dbReference>
<reference evidence="4" key="2">
    <citation type="journal article" date="2023" name="Nat. Commun.">
        <title>Cultivation of marine bacteria of the SAR202 clade.</title>
        <authorList>
            <person name="Lim Y."/>
            <person name="Seo J.H."/>
            <person name="Giovannoni S.J."/>
            <person name="Kang I."/>
            <person name="Cho J.C."/>
        </authorList>
    </citation>
    <scope>NUCLEOTIDE SEQUENCE</scope>
    <source>
        <strain evidence="4">JH1073</strain>
    </source>
</reference>
<keyword evidence="5" id="KW-1185">Reference proteome</keyword>
<dbReference type="EMBL" id="WMBE01000001">
    <property type="protein sequence ID" value="MDG0865799.1"/>
    <property type="molecule type" value="Genomic_DNA"/>
</dbReference>
<sequence>MPQVDILLVEDSPGDVRLTLEALADAKISNNISVASDGVEALEYLRKEGEHSEATRPDLMLLDLNMPRMDGRELLSIIKADEELRTIPVVVLTTSQSEADILKSYDLQANCYITKPVDLDQFMVVVNSIQEFWLSIVKLPSSRAA</sequence>
<dbReference type="PANTHER" id="PTHR44520:SF2">
    <property type="entry name" value="RESPONSE REGULATOR RCP1"/>
    <property type="match status" value="1"/>
</dbReference>